<feature type="transmembrane region" description="Helical" evidence="1">
    <location>
        <begin position="141"/>
        <end position="159"/>
    </location>
</feature>
<evidence type="ECO:0000313" key="4">
    <source>
        <dbReference type="Proteomes" id="UP000268844"/>
    </source>
</evidence>
<dbReference type="GO" id="GO:0080120">
    <property type="term" value="P:CAAX-box protein maturation"/>
    <property type="evidence" value="ECO:0007669"/>
    <property type="project" value="UniProtKB-ARBA"/>
</dbReference>
<keyword evidence="4" id="KW-1185">Reference proteome</keyword>
<dbReference type="EMBL" id="UZWD01000017">
    <property type="protein sequence ID" value="VDS03913.1"/>
    <property type="molecule type" value="Genomic_DNA"/>
</dbReference>
<gene>
    <name evidence="3" type="ORF">DEVEQU_01042</name>
</gene>
<sequence length="244" mass="26483">MNGGPDYPYYNGEPVAITPGGWALVVASCAMAFLVLTFWPFPYFPLNFVSAALFTAIPLVALMAVSGWRPPAMFRPFGAKDIAIAIGFGLLTIACSFVAGFILSRFIDMTPNNVVTSVASMGFVETLVFLSPTLIQLVGEEVVTILPLLGVMWLCATRLGMTRHSAIIVAVAVSTLWFAALHLPTYDWNILQCLVTIGTARIVLTMSYLLTRNLWVSSLAHIINDWSLFFTSFLLGHGPIGVDS</sequence>
<dbReference type="GO" id="GO:0006508">
    <property type="term" value="P:proteolysis"/>
    <property type="evidence" value="ECO:0007669"/>
    <property type="project" value="UniProtKB-KW"/>
</dbReference>
<keyword evidence="3" id="KW-0378">Hydrolase</keyword>
<dbReference type="AlphaFoldDB" id="A0A447I923"/>
<reference evidence="3 4" key="1">
    <citation type="submission" date="2018-12" db="EMBL/GenBank/DDBJ databases">
        <authorList>
            <person name="Criscuolo A."/>
        </authorList>
    </citation>
    <scope>NUCLEOTIDE SEQUENCE [LARGE SCALE GENOMIC DNA]</scope>
    <source>
        <strain evidence="3">ACIP1116281</strain>
    </source>
</reference>
<dbReference type="RefSeq" id="WP_164550257.1">
    <property type="nucleotide sequence ID" value="NZ_JBHTMH010000001.1"/>
</dbReference>
<feature type="transmembrane region" description="Helical" evidence="1">
    <location>
        <begin position="166"/>
        <end position="183"/>
    </location>
</feature>
<name>A0A447I923_9HYPH</name>
<evidence type="ECO:0000259" key="2">
    <source>
        <dbReference type="Pfam" id="PF02517"/>
    </source>
</evidence>
<keyword evidence="1" id="KW-0472">Membrane</keyword>
<accession>A0A447I923</accession>
<feature type="domain" description="CAAX prenyl protease 2/Lysostaphin resistance protein A-like" evidence="2">
    <location>
        <begin position="126"/>
        <end position="226"/>
    </location>
</feature>
<feature type="transmembrane region" description="Helical" evidence="1">
    <location>
        <begin position="115"/>
        <end position="135"/>
    </location>
</feature>
<feature type="transmembrane region" description="Helical" evidence="1">
    <location>
        <begin position="82"/>
        <end position="103"/>
    </location>
</feature>
<keyword evidence="1" id="KW-0812">Transmembrane</keyword>
<dbReference type="GO" id="GO:0004175">
    <property type="term" value="F:endopeptidase activity"/>
    <property type="evidence" value="ECO:0007669"/>
    <property type="project" value="UniProtKB-ARBA"/>
</dbReference>
<evidence type="ECO:0000256" key="1">
    <source>
        <dbReference type="SAM" id="Phobius"/>
    </source>
</evidence>
<protein>
    <submittedName>
        <fullName evidence="3">CAAX amino terminal protease self- immunity</fullName>
    </submittedName>
</protein>
<keyword evidence="1" id="KW-1133">Transmembrane helix</keyword>
<feature type="transmembrane region" description="Helical" evidence="1">
    <location>
        <begin position="189"/>
        <end position="210"/>
    </location>
</feature>
<dbReference type="InterPro" id="IPR003675">
    <property type="entry name" value="Rce1/LyrA-like_dom"/>
</dbReference>
<feature type="transmembrane region" description="Helical" evidence="1">
    <location>
        <begin position="20"/>
        <end position="41"/>
    </location>
</feature>
<feature type="transmembrane region" description="Helical" evidence="1">
    <location>
        <begin position="48"/>
        <end position="70"/>
    </location>
</feature>
<dbReference type="Proteomes" id="UP000268844">
    <property type="component" value="Unassembled WGS sequence"/>
</dbReference>
<proteinExistence type="predicted"/>
<keyword evidence="3" id="KW-0645">Protease</keyword>
<organism evidence="3 4">
    <name type="scientific">Devosia equisanguinis</name>
    <dbReference type="NCBI Taxonomy" id="2490941"/>
    <lineage>
        <taxon>Bacteria</taxon>
        <taxon>Pseudomonadati</taxon>
        <taxon>Pseudomonadota</taxon>
        <taxon>Alphaproteobacteria</taxon>
        <taxon>Hyphomicrobiales</taxon>
        <taxon>Devosiaceae</taxon>
        <taxon>Devosia</taxon>
    </lineage>
</organism>
<dbReference type="Pfam" id="PF02517">
    <property type="entry name" value="Rce1-like"/>
    <property type="match status" value="1"/>
</dbReference>
<evidence type="ECO:0000313" key="3">
    <source>
        <dbReference type="EMBL" id="VDS03913.1"/>
    </source>
</evidence>